<feature type="compositionally biased region" description="Acidic residues" evidence="1">
    <location>
        <begin position="170"/>
        <end position="181"/>
    </location>
</feature>
<gene>
    <name evidence="2" type="ORF">AAK873_00085</name>
</gene>
<evidence type="ECO:0000256" key="1">
    <source>
        <dbReference type="SAM" id="MobiDB-lite"/>
    </source>
</evidence>
<feature type="region of interest" description="Disordered" evidence="1">
    <location>
        <begin position="170"/>
        <end position="197"/>
    </location>
</feature>
<sequence>MGKFSAYKLPLKSLSVGSHEFDYHLDKKFFEDMESADIHDADLNIHVTVVAKNDLYELTIDITGEITLLCDRCLDDLQWPVDTTYHIYVKYGADYNDDSDELLEIPESDNYLNIAYMIYDTVALTIPIKHVHPLGKCNRAMSSLLKKHRAPGNISEEDGEMMEEIIDDIENTDVADSDNEATTDPRWDELKKLNDNN</sequence>
<dbReference type="Pfam" id="PF02620">
    <property type="entry name" value="YceD"/>
    <property type="match status" value="1"/>
</dbReference>
<dbReference type="EMBL" id="JBCLPP010000001">
    <property type="protein sequence ID" value="MEY8244010.1"/>
    <property type="molecule type" value="Genomic_DNA"/>
</dbReference>
<keyword evidence="3" id="KW-1185">Reference proteome</keyword>
<dbReference type="Proteomes" id="UP001565200">
    <property type="component" value="Unassembled WGS sequence"/>
</dbReference>
<evidence type="ECO:0000313" key="2">
    <source>
        <dbReference type="EMBL" id="MEY8244010.1"/>
    </source>
</evidence>
<reference evidence="2 3" key="1">
    <citation type="submission" date="2024-03" db="EMBL/GenBank/DDBJ databases">
        <title>Mouse gut bacterial collection (mGBC) of GemPharmatech.</title>
        <authorList>
            <person name="He Y."/>
            <person name="Dong L."/>
            <person name="Wu D."/>
            <person name="Gao X."/>
            <person name="Lin Z."/>
        </authorList>
    </citation>
    <scope>NUCLEOTIDE SEQUENCE [LARGE SCALE GENOMIC DNA]</scope>
    <source>
        <strain evidence="2 3">54-13</strain>
    </source>
</reference>
<evidence type="ECO:0000313" key="3">
    <source>
        <dbReference type="Proteomes" id="UP001565200"/>
    </source>
</evidence>
<name>A0ABV4CUV0_9BACT</name>
<comment type="caution">
    <text evidence="2">The sequence shown here is derived from an EMBL/GenBank/DDBJ whole genome shotgun (WGS) entry which is preliminary data.</text>
</comment>
<dbReference type="InterPro" id="IPR003772">
    <property type="entry name" value="YceD"/>
</dbReference>
<feature type="compositionally biased region" description="Basic and acidic residues" evidence="1">
    <location>
        <begin position="183"/>
        <end position="197"/>
    </location>
</feature>
<proteinExistence type="predicted"/>
<protein>
    <submittedName>
        <fullName evidence="2">DUF177 domain-containing protein</fullName>
    </submittedName>
</protein>
<accession>A0ABV4CUV0</accession>
<dbReference type="RefSeq" id="WP_205523768.1">
    <property type="nucleotide sequence ID" value="NZ_JBCLPP010000001.1"/>
</dbReference>
<organism evidence="2 3">
    <name type="scientific">Heminiphilus faecis</name>
    <dbReference type="NCBI Taxonomy" id="2601703"/>
    <lineage>
        <taxon>Bacteria</taxon>
        <taxon>Pseudomonadati</taxon>
        <taxon>Bacteroidota</taxon>
        <taxon>Bacteroidia</taxon>
        <taxon>Bacteroidales</taxon>
        <taxon>Muribaculaceae</taxon>
        <taxon>Heminiphilus</taxon>
    </lineage>
</organism>